<evidence type="ECO:0000313" key="2">
    <source>
        <dbReference type="EMBL" id="ORY63803.1"/>
    </source>
</evidence>
<dbReference type="FunFam" id="3.20.20.70:FF:000138">
    <property type="entry name" value="NADPH dehydrogenase 1"/>
    <property type="match status" value="1"/>
</dbReference>
<dbReference type="InterPro" id="IPR001155">
    <property type="entry name" value="OxRdtase_FMN_N"/>
</dbReference>
<dbReference type="STRING" id="106004.A0A1Y2DX22"/>
<dbReference type="PANTHER" id="PTHR22893:SF91">
    <property type="entry name" value="NADPH DEHYDROGENASE 2-RELATED"/>
    <property type="match status" value="1"/>
</dbReference>
<feature type="domain" description="NADH:flavin oxidoreductase/NADH oxidase N-terminal" evidence="1">
    <location>
        <begin position="11"/>
        <end position="343"/>
    </location>
</feature>
<dbReference type="Gene3D" id="3.20.20.70">
    <property type="entry name" value="Aldolase class I"/>
    <property type="match status" value="1"/>
</dbReference>
<dbReference type="InterPro" id="IPR045247">
    <property type="entry name" value="Oye-like"/>
</dbReference>
<dbReference type="Proteomes" id="UP000193467">
    <property type="component" value="Unassembled WGS sequence"/>
</dbReference>
<keyword evidence="3" id="KW-1185">Reference proteome</keyword>
<dbReference type="FunCoup" id="A0A1Y2DX22">
    <property type="interactions" value="232"/>
</dbReference>
<protein>
    <recommendedName>
        <fullName evidence="1">NADH:flavin oxidoreductase/NADH oxidase N-terminal domain-containing protein</fullName>
    </recommendedName>
</protein>
<dbReference type="AlphaFoldDB" id="A0A1Y2DX22"/>
<dbReference type="PANTHER" id="PTHR22893">
    <property type="entry name" value="NADH OXIDOREDUCTASE-RELATED"/>
    <property type="match status" value="1"/>
</dbReference>
<dbReference type="Pfam" id="PF00724">
    <property type="entry name" value="Oxidored_FMN"/>
    <property type="match status" value="1"/>
</dbReference>
<dbReference type="EMBL" id="MCGR01000067">
    <property type="protein sequence ID" value="ORY63803.1"/>
    <property type="molecule type" value="Genomic_DNA"/>
</dbReference>
<gene>
    <name evidence="2" type="ORF">BCR35DRAFT_308762</name>
</gene>
<organism evidence="2 3">
    <name type="scientific">Leucosporidium creatinivorum</name>
    <dbReference type="NCBI Taxonomy" id="106004"/>
    <lineage>
        <taxon>Eukaryota</taxon>
        <taxon>Fungi</taxon>
        <taxon>Dikarya</taxon>
        <taxon>Basidiomycota</taxon>
        <taxon>Pucciniomycotina</taxon>
        <taxon>Microbotryomycetes</taxon>
        <taxon>Leucosporidiales</taxon>
        <taxon>Leucosporidium</taxon>
    </lineage>
</organism>
<dbReference type="GO" id="GO:0003959">
    <property type="term" value="F:NADPH dehydrogenase activity"/>
    <property type="evidence" value="ECO:0007669"/>
    <property type="project" value="TreeGrafter"/>
</dbReference>
<comment type="caution">
    <text evidence="2">The sequence shown here is derived from an EMBL/GenBank/DDBJ whole genome shotgun (WGS) entry which is preliminary data.</text>
</comment>
<dbReference type="CDD" id="cd02933">
    <property type="entry name" value="OYE_like_FMN"/>
    <property type="match status" value="1"/>
</dbReference>
<dbReference type="SUPFAM" id="SSF51395">
    <property type="entry name" value="FMN-linked oxidoreductases"/>
    <property type="match status" value="1"/>
</dbReference>
<dbReference type="GO" id="GO:0010181">
    <property type="term" value="F:FMN binding"/>
    <property type="evidence" value="ECO:0007669"/>
    <property type="project" value="InterPro"/>
</dbReference>
<sequence length="375" mass="41316">MPSAPASNDALFSPLQVGDITLGHRIVMAPLTRMRADAKHVLGDISVDYYGQRAQVPGTLLITEATFIAPQATGYTHAPGVWSDDQVASWKKIVDEVHAKGSFIYLQLWAHGRAADPQQLKGDGDFDVVSASDIPFEGGATPRPLTEAEIQEYIGWYATAAKRFVEEAGGDGVELHSANGYLIHQFLEKQSNNRTDRYGGSVENRARFGLEAMEAITAAVGQKKTGIRISPYTTFQGMKMGRADIKETYSYYAKELKSRFPDLAYLHAIEGRDGITAKEPEAHETLDFLRDIWAPKPFFVAGGHTPESAAAEASSHENVAVVFGRHFISNPDIVKRIRHNVPLTPYDRSTFYLLGPKETKGYTDYPNAPELEGKQ</sequence>
<evidence type="ECO:0000313" key="3">
    <source>
        <dbReference type="Proteomes" id="UP000193467"/>
    </source>
</evidence>
<evidence type="ECO:0000259" key="1">
    <source>
        <dbReference type="Pfam" id="PF00724"/>
    </source>
</evidence>
<name>A0A1Y2DX22_9BASI</name>
<dbReference type="InterPro" id="IPR013785">
    <property type="entry name" value="Aldolase_TIM"/>
</dbReference>
<dbReference type="OrthoDB" id="276546at2759"/>
<reference evidence="2 3" key="1">
    <citation type="submission" date="2016-07" db="EMBL/GenBank/DDBJ databases">
        <title>Pervasive Adenine N6-methylation of Active Genes in Fungi.</title>
        <authorList>
            <consortium name="DOE Joint Genome Institute"/>
            <person name="Mondo S.J."/>
            <person name="Dannebaum R.O."/>
            <person name="Kuo R.C."/>
            <person name="Labutti K."/>
            <person name="Haridas S."/>
            <person name="Kuo A."/>
            <person name="Salamov A."/>
            <person name="Ahrendt S.R."/>
            <person name="Lipzen A."/>
            <person name="Sullivan W."/>
            <person name="Andreopoulos W.B."/>
            <person name="Clum A."/>
            <person name="Lindquist E."/>
            <person name="Daum C."/>
            <person name="Ramamoorthy G.K."/>
            <person name="Gryganskyi A."/>
            <person name="Culley D."/>
            <person name="Magnuson J.K."/>
            <person name="James T.Y."/>
            <person name="O'Malley M.A."/>
            <person name="Stajich J.E."/>
            <person name="Spatafora J.W."/>
            <person name="Visel A."/>
            <person name="Grigoriev I.V."/>
        </authorList>
    </citation>
    <scope>NUCLEOTIDE SEQUENCE [LARGE SCALE GENOMIC DNA]</scope>
    <source>
        <strain evidence="2 3">62-1032</strain>
    </source>
</reference>
<proteinExistence type="predicted"/>
<accession>A0A1Y2DX22</accession>
<dbReference type="InParanoid" id="A0A1Y2DX22"/>